<accession>A0A9P7YPA6</accession>
<comment type="similarity">
    <text evidence="14">Belongs to the polysaccharide monooxygenase AA9 family.</text>
</comment>
<evidence type="ECO:0000256" key="13">
    <source>
        <dbReference type="ARBA" id="ARBA00023326"/>
    </source>
</evidence>
<evidence type="ECO:0000256" key="3">
    <source>
        <dbReference type="ARBA" id="ARBA00022525"/>
    </source>
</evidence>
<evidence type="ECO:0000256" key="2">
    <source>
        <dbReference type="ARBA" id="ARBA00004613"/>
    </source>
</evidence>
<protein>
    <recommendedName>
        <fullName evidence="16">lytic cellulose monooxygenase (C4-dehydrogenating)</fullName>
        <ecNumber evidence="16">1.14.99.56</ecNumber>
    </recommendedName>
</protein>
<keyword evidence="19" id="KW-0378">Hydrolase</keyword>
<comment type="subcellular location">
    <subcellularLocation>
        <location evidence="2">Secreted</location>
    </subcellularLocation>
</comment>
<reference evidence="19" key="1">
    <citation type="journal article" date="2021" name="IMA Fungus">
        <title>Genomic characterization of three marine fungi, including Emericellopsis atlantica sp. nov. with signatures of a generalist lifestyle and marine biomass degradation.</title>
        <authorList>
            <person name="Hagestad O.C."/>
            <person name="Hou L."/>
            <person name="Andersen J.H."/>
            <person name="Hansen E.H."/>
            <person name="Altermark B."/>
            <person name="Li C."/>
            <person name="Kuhnert E."/>
            <person name="Cox R.J."/>
            <person name="Crous P.W."/>
            <person name="Spatafora J.W."/>
            <person name="Lail K."/>
            <person name="Amirebrahimi M."/>
            <person name="Lipzen A."/>
            <person name="Pangilinan J."/>
            <person name="Andreopoulos W."/>
            <person name="Hayes R.D."/>
            <person name="Ng V."/>
            <person name="Grigoriev I.V."/>
            <person name="Jackson S.A."/>
            <person name="Sutton T.D.S."/>
            <person name="Dobson A.D.W."/>
            <person name="Rama T."/>
        </authorList>
    </citation>
    <scope>NUCLEOTIDE SEQUENCE</scope>
    <source>
        <strain evidence="19">TRa018bII</strain>
    </source>
</reference>
<evidence type="ECO:0000256" key="1">
    <source>
        <dbReference type="ARBA" id="ARBA00001973"/>
    </source>
</evidence>
<evidence type="ECO:0000256" key="11">
    <source>
        <dbReference type="ARBA" id="ARBA00023180"/>
    </source>
</evidence>
<evidence type="ECO:0000256" key="7">
    <source>
        <dbReference type="ARBA" id="ARBA00023002"/>
    </source>
</evidence>
<keyword evidence="11" id="KW-0325">Glycoprotein</keyword>
<dbReference type="EC" id="1.14.99.56" evidence="16"/>
<evidence type="ECO:0000256" key="10">
    <source>
        <dbReference type="ARBA" id="ARBA00023157"/>
    </source>
</evidence>
<evidence type="ECO:0000256" key="14">
    <source>
        <dbReference type="ARBA" id="ARBA00044502"/>
    </source>
</evidence>
<organism evidence="19 20">
    <name type="scientific">Amylocarpus encephaloides</name>
    <dbReference type="NCBI Taxonomy" id="45428"/>
    <lineage>
        <taxon>Eukaryota</taxon>
        <taxon>Fungi</taxon>
        <taxon>Dikarya</taxon>
        <taxon>Ascomycota</taxon>
        <taxon>Pezizomycotina</taxon>
        <taxon>Leotiomycetes</taxon>
        <taxon>Helotiales</taxon>
        <taxon>Helotiales incertae sedis</taxon>
        <taxon>Amylocarpus</taxon>
    </lineage>
</organism>
<dbReference type="Gene3D" id="2.70.50.70">
    <property type="match status" value="1"/>
</dbReference>
<keyword evidence="7" id="KW-0560">Oxidoreductase</keyword>
<dbReference type="EMBL" id="MU251391">
    <property type="protein sequence ID" value="KAG9237231.1"/>
    <property type="molecule type" value="Genomic_DNA"/>
</dbReference>
<keyword evidence="10" id="KW-1015">Disulfide bond</keyword>
<dbReference type="AlphaFoldDB" id="A0A9P7YPA6"/>
<dbReference type="OrthoDB" id="3496539at2759"/>
<comment type="cofactor">
    <cofactor evidence="1">
        <name>Cu(2+)</name>
        <dbReference type="ChEBI" id="CHEBI:29036"/>
    </cofactor>
</comment>
<proteinExistence type="inferred from homology"/>
<evidence type="ECO:0000256" key="9">
    <source>
        <dbReference type="ARBA" id="ARBA00023033"/>
    </source>
</evidence>
<feature type="chain" id="PRO_5040381630" description="lytic cellulose monooxygenase (C4-dehydrogenating)" evidence="17">
    <location>
        <begin position="18"/>
        <end position="262"/>
    </location>
</feature>
<keyword evidence="5 17" id="KW-0732">Signal</keyword>
<feature type="signal peptide" evidence="17">
    <location>
        <begin position="1"/>
        <end position="17"/>
    </location>
</feature>
<dbReference type="CDD" id="cd21175">
    <property type="entry name" value="LPMO_AA9"/>
    <property type="match status" value="1"/>
</dbReference>
<dbReference type="InterPro" id="IPR049892">
    <property type="entry name" value="AA9"/>
</dbReference>
<evidence type="ECO:0000259" key="18">
    <source>
        <dbReference type="Pfam" id="PF03443"/>
    </source>
</evidence>
<keyword evidence="20" id="KW-1185">Reference proteome</keyword>
<keyword evidence="6" id="KW-0136">Cellulose degradation</keyword>
<evidence type="ECO:0000256" key="16">
    <source>
        <dbReference type="ARBA" id="ARBA00047174"/>
    </source>
</evidence>
<evidence type="ECO:0000256" key="8">
    <source>
        <dbReference type="ARBA" id="ARBA00023008"/>
    </source>
</evidence>
<keyword evidence="9" id="KW-0503">Monooxygenase</keyword>
<sequence length="262" mass="28894">MKLFILAFLAQLVLVHAHYNFNTLIHEGVTFAHWQYLRKWHTSKGFFTGDDDLLPIYMRGGSGSAPPGREKGQINTIDMRCNVNATNAPETLEVTAGDSIGFKVAYNIGHVGPMMAYMARVPEGKKAIEWDGDGKVWFKVYEDFPSWSPATSFTTWPNTGATEVHFTIPPTVPSGEYLFKVEHLALHVAYLPGGEGPQFFITCAQLKVGGGGDGKPGPLVEMPGAYDLTDPIFNVSLDTTTEESLPREPYYHRTPGPAVWKA</sequence>
<keyword evidence="4" id="KW-0479">Metal-binding</keyword>
<dbReference type="Proteomes" id="UP000824998">
    <property type="component" value="Unassembled WGS sequence"/>
</dbReference>
<keyword evidence="8" id="KW-0186">Copper</keyword>
<name>A0A9P7YPA6_9HELO</name>
<dbReference type="GO" id="GO:0005576">
    <property type="term" value="C:extracellular region"/>
    <property type="evidence" value="ECO:0007669"/>
    <property type="project" value="UniProtKB-SubCell"/>
</dbReference>
<feature type="domain" description="Auxiliary Activity family 9 catalytic" evidence="18">
    <location>
        <begin position="18"/>
        <end position="237"/>
    </location>
</feature>
<dbReference type="GO" id="GO:0016787">
    <property type="term" value="F:hydrolase activity"/>
    <property type="evidence" value="ECO:0007669"/>
    <property type="project" value="UniProtKB-KW"/>
</dbReference>
<evidence type="ECO:0000256" key="15">
    <source>
        <dbReference type="ARBA" id="ARBA00045077"/>
    </source>
</evidence>
<dbReference type="Pfam" id="PF03443">
    <property type="entry name" value="AA9"/>
    <property type="match status" value="1"/>
</dbReference>
<evidence type="ECO:0000256" key="12">
    <source>
        <dbReference type="ARBA" id="ARBA00023277"/>
    </source>
</evidence>
<comment type="catalytic activity">
    <reaction evidence="15">
        <text>[(1-&gt;4)-beta-D-glucosyl]n+m + reduced acceptor + O2 = 4-dehydro-beta-D-glucosyl-[(1-&gt;4)-beta-D-glucosyl]n-1 + [(1-&gt;4)-beta-D-glucosyl]m + acceptor + H2O.</text>
        <dbReference type="EC" id="1.14.99.56"/>
    </reaction>
</comment>
<evidence type="ECO:0000256" key="5">
    <source>
        <dbReference type="ARBA" id="ARBA00022729"/>
    </source>
</evidence>
<keyword evidence="12" id="KW-0119">Carbohydrate metabolism</keyword>
<evidence type="ECO:0000256" key="6">
    <source>
        <dbReference type="ARBA" id="ARBA00023001"/>
    </source>
</evidence>
<evidence type="ECO:0000313" key="20">
    <source>
        <dbReference type="Proteomes" id="UP000824998"/>
    </source>
</evidence>
<evidence type="ECO:0000256" key="17">
    <source>
        <dbReference type="SAM" id="SignalP"/>
    </source>
</evidence>
<dbReference type="PANTHER" id="PTHR33353:SF10">
    <property type="entry name" value="ENDO-BETA-1,4-GLUCANASE D"/>
    <property type="match status" value="1"/>
</dbReference>
<dbReference type="GO" id="GO:0004497">
    <property type="term" value="F:monooxygenase activity"/>
    <property type="evidence" value="ECO:0007669"/>
    <property type="project" value="UniProtKB-KW"/>
</dbReference>
<dbReference type="GO" id="GO:0030245">
    <property type="term" value="P:cellulose catabolic process"/>
    <property type="evidence" value="ECO:0007669"/>
    <property type="project" value="UniProtKB-KW"/>
</dbReference>
<gene>
    <name evidence="19" type="ORF">BJ875DRAFT_521553</name>
</gene>
<keyword evidence="3" id="KW-0964">Secreted</keyword>
<keyword evidence="13" id="KW-0624">Polysaccharide degradation</keyword>
<dbReference type="PANTHER" id="PTHR33353">
    <property type="entry name" value="PUTATIVE (AFU_ORTHOLOGUE AFUA_1G12560)-RELATED"/>
    <property type="match status" value="1"/>
</dbReference>
<evidence type="ECO:0000313" key="19">
    <source>
        <dbReference type="EMBL" id="KAG9237231.1"/>
    </source>
</evidence>
<dbReference type="GO" id="GO:0046872">
    <property type="term" value="F:metal ion binding"/>
    <property type="evidence" value="ECO:0007669"/>
    <property type="project" value="UniProtKB-KW"/>
</dbReference>
<evidence type="ECO:0000256" key="4">
    <source>
        <dbReference type="ARBA" id="ARBA00022723"/>
    </source>
</evidence>
<dbReference type="InterPro" id="IPR005103">
    <property type="entry name" value="AA9_LPMO"/>
</dbReference>
<comment type="caution">
    <text evidence="19">The sequence shown here is derived from an EMBL/GenBank/DDBJ whole genome shotgun (WGS) entry which is preliminary data.</text>
</comment>